<comment type="catalytic activity">
    <reaction evidence="10">
        <text>di-trans,octa-cis-undecaprenyl diphospho-N-acetyl-alpha-D-muramoyl-L-alanyl-D-glutamyl-meso-2,6-diaminopimeloyl-D-alanyl-D-alanine + UDP-N-acetyl-alpha-D-glucosamine = di-trans,octa-cis-undecaprenyl diphospho-[N-acetyl-alpha-D-glucosaminyl-(1-&gt;4)]-N-acetyl-alpha-D-muramoyl-L-alanyl-D-glutamyl-meso-2,6-diaminopimeloyl-D-alanyl-D-alanine + UDP + H(+)</text>
        <dbReference type="Rhea" id="RHEA:31227"/>
        <dbReference type="ChEBI" id="CHEBI:15378"/>
        <dbReference type="ChEBI" id="CHEBI:57705"/>
        <dbReference type="ChEBI" id="CHEBI:58223"/>
        <dbReference type="ChEBI" id="CHEBI:61387"/>
        <dbReference type="ChEBI" id="CHEBI:61388"/>
        <dbReference type="EC" id="2.4.1.227"/>
    </reaction>
</comment>
<accession>A0A6G7Y8G2</accession>
<dbReference type="GO" id="GO:0008360">
    <property type="term" value="P:regulation of cell shape"/>
    <property type="evidence" value="ECO:0007669"/>
    <property type="project" value="UniProtKB-KW"/>
</dbReference>
<evidence type="ECO:0000313" key="14">
    <source>
        <dbReference type="Proteomes" id="UP000501058"/>
    </source>
</evidence>
<gene>
    <name evidence="10 13" type="primary">murG</name>
    <name evidence="13" type="ORF">G7070_12695</name>
</gene>
<evidence type="ECO:0000256" key="2">
    <source>
        <dbReference type="ARBA" id="ARBA00022618"/>
    </source>
</evidence>
<dbReference type="Pfam" id="PF04101">
    <property type="entry name" value="Glyco_tran_28_C"/>
    <property type="match status" value="1"/>
</dbReference>
<feature type="binding site" evidence="10">
    <location>
        <position position="162"/>
    </location>
    <ligand>
        <name>UDP-N-acetyl-alpha-D-glucosamine</name>
        <dbReference type="ChEBI" id="CHEBI:57705"/>
    </ligand>
</feature>
<dbReference type="Proteomes" id="UP000501058">
    <property type="component" value="Chromosome"/>
</dbReference>
<dbReference type="GO" id="GO:0005975">
    <property type="term" value="P:carbohydrate metabolic process"/>
    <property type="evidence" value="ECO:0007669"/>
    <property type="project" value="InterPro"/>
</dbReference>
<keyword evidence="4 10" id="KW-0808">Transferase</keyword>
<dbReference type="AlphaFoldDB" id="A0A6G7Y8G2"/>
<dbReference type="GO" id="GO:0050511">
    <property type="term" value="F:undecaprenyldiphospho-muramoylpentapeptide beta-N-acetylglucosaminyltransferase activity"/>
    <property type="evidence" value="ECO:0007669"/>
    <property type="project" value="UniProtKB-UniRule"/>
</dbReference>
<keyword evidence="9 10" id="KW-0961">Cell wall biogenesis/degradation</keyword>
<reference evidence="13 14" key="1">
    <citation type="submission" date="2020-03" db="EMBL/GenBank/DDBJ databases">
        <title>Propioniciclava sp. nov., isolated from Hydrophilus acuminatus.</title>
        <authorList>
            <person name="Hyun D.-W."/>
            <person name="Bae J.-W."/>
        </authorList>
    </citation>
    <scope>NUCLEOTIDE SEQUENCE [LARGE SCALE GENOMIC DNA]</scope>
    <source>
        <strain evidence="13 14">HDW11</strain>
    </source>
</reference>
<keyword evidence="3 10" id="KW-0328">Glycosyltransferase</keyword>
<evidence type="ECO:0000256" key="3">
    <source>
        <dbReference type="ARBA" id="ARBA00022676"/>
    </source>
</evidence>
<comment type="pathway">
    <text evidence="10">Cell wall biogenesis; peptidoglycan biosynthesis.</text>
</comment>
<dbReference type="Gene3D" id="3.40.50.2000">
    <property type="entry name" value="Glycogen Phosphorylase B"/>
    <property type="match status" value="2"/>
</dbReference>
<dbReference type="KEGG" id="prv:G7070_12695"/>
<keyword evidence="7 10" id="KW-0472">Membrane</keyword>
<dbReference type="InterPro" id="IPR007235">
    <property type="entry name" value="Glyco_trans_28_C"/>
</dbReference>
<dbReference type="RefSeq" id="WP_166234038.1">
    <property type="nucleotide sequence ID" value="NZ_CP049865.1"/>
</dbReference>
<name>A0A6G7Y8G2_9ACTN</name>
<dbReference type="GO" id="GO:0009252">
    <property type="term" value="P:peptidoglycan biosynthetic process"/>
    <property type="evidence" value="ECO:0007669"/>
    <property type="project" value="UniProtKB-UniRule"/>
</dbReference>
<feature type="binding site" evidence="10">
    <location>
        <position position="196"/>
    </location>
    <ligand>
        <name>UDP-N-acetyl-alpha-D-glucosamine</name>
        <dbReference type="ChEBI" id="CHEBI:57705"/>
    </ligand>
</feature>
<keyword evidence="2 10" id="KW-0132">Cell division</keyword>
<evidence type="ECO:0000256" key="6">
    <source>
        <dbReference type="ARBA" id="ARBA00022984"/>
    </source>
</evidence>
<evidence type="ECO:0000256" key="7">
    <source>
        <dbReference type="ARBA" id="ARBA00023136"/>
    </source>
</evidence>
<evidence type="ECO:0000259" key="12">
    <source>
        <dbReference type="Pfam" id="PF04101"/>
    </source>
</evidence>
<feature type="binding site" evidence="10">
    <location>
        <begin position="11"/>
        <end position="13"/>
    </location>
    <ligand>
        <name>UDP-N-acetyl-alpha-D-glucosamine</name>
        <dbReference type="ChEBI" id="CHEBI:57705"/>
    </ligand>
</feature>
<comment type="similarity">
    <text evidence="10">Belongs to the glycosyltransferase 28 family. MurG subfamily.</text>
</comment>
<dbReference type="GO" id="GO:0005886">
    <property type="term" value="C:plasma membrane"/>
    <property type="evidence" value="ECO:0007669"/>
    <property type="project" value="UniProtKB-SubCell"/>
</dbReference>
<feature type="binding site" evidence="10">
    <location>
        <position position="295"/>
    </location>
    <ligand>
        <name>UDP-N-acetyl-alpha-D-glucosamine</name>
        <dbReference type="ChEBI" id="CHEBI:57705"/>
    </ligand>
</feature>
<dbReference type="InterPro" id="IPR006009">
    <property type="entry name" value="GlcNAc_MurG"/>
</dbReference>
<proteinExistence type="inferred from homology"/>
<feature type="domain" description="Glycosyltransferase family 28 N-terminal" evidence="11">
    <location>
        <begin position="4"/>
        <end position="143"/>
    </location>
</feature>
<evidence type="ECO:0000256" key="8">
    <source>
        <dbReference type="ARBA" id="ARBA00023306"/>
    </source>
</evidence>
<dbReference type="InterPro" id="IPR004276">
    <property type="entry name" value="GlycoTrans_28_N"/>
</dbReference>
<evidence type="ECO:0000256" key="5">
    <source>
        <dbReference type="ARBA" id="ARBA00022960"/>
    </source>
</evidence>
<dbReference type="EMBL" id="CP049865">
    <property type="protein sequence ID" value="QIK72966.1"/>
    <property type="molecule type" value="Genomic_DNA"/>
</dbReference>
<dbReference type="PANTHER" id="PTHR21015:SF22">
    <property type="entry name" value="GLYCOSYLTRANSFERASE"/>
    <property type="match status" value="1"/>
</dbReference>
<dbReference type="HAMAP" id="MF_00033">
    <property type="entry name" value="MurG"/>
    <property type="match status" value="1"/>
</dbReference>
<comment type="caution">
    <text evidence="10">Lacks conserved residue(s) required for the propagation of feature annotation.</text>
</comment>
<comment type="subcellular location">
    <subcellularLocation>
        <location evidence="10">Cell membrane</location>
        <topology evidence="10">Peripheral membrane protein</topology>
        <orientation evidence="10">Cytoplasmic side</orientation>
    </subcellularLocation>
</comment>
<keyword evidence="14" id="KW-1185">Reference proteome</keyword>
<sequence length="365" mass="37702">MVSIVLAGGGTAGHTSPLIATAERLREQEPDVRLTVVGTPKGIESRVIPAAGLDLWMIPPVPLPRRPTPALLRVPGRLMGAVRQSIAILDEVGADAVVGFGGYVSLPVYLAALARRVPVVIHEQNAVPGLANKIATRFASVVAVSFPDTPLKGARYVGLPLRAAISRLDADAARAQARADLGFEGERPLLLVSGGSQGAVAINDATLAARDELLAAGVDVLHVLGPRNLTGDHVVVTDPDTGASYRPVGYVDAMEQAYAAADLMVGRSGAGTVMETATVGLPVVFVPLPHGNGEQARNATFLVEGGAGVVVPNAEFDGPRLVHEVLPLLNDPERLAAVRGRLAGLVPKDAAADLAAMVLDVARGK</sequence>
<keyword evidence="5 10" id="KW-0133">Cell shape</keyword>
<protein>
    <recommendedName>
        <fullName evidence="10">UDP-N-acetylglucosamine--N-acetylmuramyl-(pentapeptide) pyrophosphoryl-undecaprenol N-acetylglucosamine transferase</fullName>
        <ecNumber evidence="10">2.4.1.227</ecNumber>
    </recommendedName>
    <alternativeName>
        <fullName evidence="10">Undecaprenyl-PP-MurNAc-pentapeptide-UDPGlcNAc GlcNAc transferase</fullName>
    </alternativeName>
</protein>
<dbReference type="SUPFAM" id="SSF53756">
    <property type="entry name" value="UDP-Glycosyltransferase/glycogen phosphorylase"/>
    <property type="match status" value="1"/>
</dbReference>
<dbReference type="UniPathway" id="UPA00219"/>
<dbReference type="GO" id="GO:0051301">
    <property type="term" value="P:cell division"/>
    <property type="evidence" value="ECO:0007669"/>
    <property type="project" value="UniProtKB-KW"/>
</dbReference>
<dbReference type="PANTHER" id="PTHR21015">
    <property type="entry name" value="UDP-N-ACETYLGLUCOSAMINE--N-ACETYLMURAMYL-(PENTAPEPTIDE) PYROPHOSPHORYL-UNDECAPRENOL N-ACETYLGLUCOSAMINE TRANSFERASE 1"/>
    <property type="match status" value="1"/>
</dbReference>
<evidence type="ECO:0000259" key="11">
    <source>
        <dbReference type="Pfam" id="PF03033"/>
    </source>
</evidence>
<dbReference type="GO" id="GO:0071555">
    <property type="term" value="P:cell wall organization"/>
    <property type="evidence" value="ECO:0007669"/>
    <property type="project" value="UniProtKB-KW"/>
</dbReference>
<evidence type="ECO:0000313" key="13">
    <source>
        <dbReference type="EMBL" id="QIK72966.1"/>
    </source>
</evidence>
<comment type="function">
    <text evidence="10">Cell wall formation. Catalyzes the transfer of a GlcNAc subunit on undecaprenyl-pyrophosphoryl-MurNAc-pentapeptide (lipid intermediate I) to form undecaprenyl-pyrophosphoryl-MurNAc-(pentapeptide)GlcNAc (lipid intermediate II).</text>
</comment>
<keyword evidence="8 10" id="KW-0131">Cell cycle</keyword>
<evidence type="ECO:0000256" key="4">
    <source>
        <dbReference type="ARBA" id="ARBA00022679"/>
    </source>
</evidence>
<dbReference type="EC" id="2.4.1.227" evidence="10"/>
<evidence type="ECO:0000256" key="10">
    <source>
        <dbReference type="HAMAP-Rule" id="MF_00033"/>
    </source>
</evidence>
<evidence type="ECO:0000256" key="9">
    <source>
        <dbReference type="ARBA" id="ARBA00023316"/>
    </source>
</evidence>
<dbReference type="Pfam" id="PF03033">
    <property type="entry name" value="Glyco_transf_28"/>
    <property type="match status" value="1"/>
</dbReference>
<feature type="domain" description="Glycosyl transferase family 28 C-terminal" evidence="12">
    <location>
        <begin position="190"/>
        <end position="338"/>
    </location>
</feature>
<dbReference type="NCBIfam" id="TIGR01133">
    <property type="entry name" value="murG"/>
    <property type="match status" value="1"/>
</dbReference>
<organism evidence="13 14">
    <name type="scientific">Propioniciclava coleopterorum</name>
    <dbReference type="NCBI Taxonomy" id="2714937"/>
    <lineage>
        <taxon>Bacteria</taxon>
        <taxon>Bacillati</taxon>
        <taxon>Actinomycetota</taxon>
        <taxon>Actinomycetes</taxon>
        <taxon>Propionibacteriales</taxon>
        <taxon>Propionibacteriaceae</taxon>
        <taxon>Propioniciclava</taxon>
    </lineage>
</organism>
<feature type="binding site" evidence="10">
    <location>
        <position position="125"/>
    </location>
    <ligand>
        <name>UDP-N-acetyl-alpha-D-glucosamine</name>
        <dbReference type="ChEBI" id="CHEBI:57705"/>
    </ligand>
</feature>
<keyword evidence="6 10" id="KW-0573">Peptidoglycan synthesis</keyword>
<keyword evidence="1 10" id="KW-1003">Cell membrane</keyword>
<dbReference type="CDD" id="cd03785">
    <property type="entry name" value="GT28_MurG"/>
    <property type="match status" value="1"/>
</dbReference>
<evidence type="ECO:0000256" key="1">
    <source>
        <dbReference type="ARBA" id="ARBA00022475"/>
    </source>
</evidence>